<comment type="caution">
    <text evidence="2">The sequence shown here is derived from an EMBL/GenBank/DDBJ whole genome shotgun (WGS) entry which is preliminary data.</text>
</comment>
<evidence type="ECO:0000313" key="2">
    <source>
        <dbReference type="EMBL" id="MCY9693703.1"/>
    </source>
</evidence>
<evidence type="ECO:0000313" key="3">
    <source>
        <dbReference type="Proteomes" id="UP001527099"/>
    </source>
</evidence>
<dbReference type="InterPro" id="IPR046953">
    <property type="entry name" value="Spore_GerAC-like_C"/>
</dbReference>
<reference evidence="2 3" key="1">
    <citation type="submission" date="2022-05" db="EMBL/GenBank/DDBJ databases">
        <title>Genome Sequencing of Bee-Associated Microbes.</title>
        <authorList>
            <person name="Dunlap C."/>
        </authorList>
    </citation>
    <scope>NUCLEOTIDE SEQUENCE [LARGE SCALE GENOMIC DNA]</scope>
    <source>
        <strain evidence="2 3">NRRL B-14421</strain>
    </source>
</reference>
<gene>
    <name evidence="2" type="ORF">M5X19_12455</name>
</gene>
<dbReference type="PANTHER" id="PTHR35789">
    <property type="entry name" value="SPORE GERMINATION PROTEIN B3"/>
    <property type="match status" value="1"/>
</dbReference>
<dbReference type="PANTHER" id="PTHR35789:SF1">
    <property type="entry name" value="SPORE GERMINATION PROTEIN B3"/>
    <property type="match status" value="1"/>
</dbReference>
<keyword evidence="3" id="KW-1185">Reference proteome</keyword>
<name>A0ABT4GBY2_9BACL</name>
<sequence>MDNGNPQIFLDVFLEDDVGEVQCKIDLIDPQSIDKLEKIAQKEVEAIIESAIQKAKKYDADIFGFGEAIYRADPKYWNKNKDNWKEQFLDLPVHVNTQVKIRRLGTVSDSLVQKTKE</sequence>
<proteinExistence type="predicted"/>
<dbReference type="Pfam" id="PF05504">
    <property type="entry name" value="Spore_GerAC"/>
    <property type="match status" value="1"/>
</dbReference>
<dbReference type="Gene3D" id="3.30.300.210">
    <property type="entry name" value="Nutrient germinant receptor protein C, domain 3"/>
    <property type="match status" value="1"/>
</dbReference>
<protein>
    <submittedName>
        <fullName evidence="2">Ger(X)C family spore germination C-terminal domain-containing protein</fullName>
    </submittedName>
</protein>
<dbReference type="InterPro" id="IPR038501">
    <property type="entry name" value="Spore_GerAC_C_sf"/>
</dbReference>
<feature type="domain" description="Spore germination GerAC-like C-terminal" evidence="1">
    <location>
        <begin position="1"/>
        <end position="105"/>
    </location>
</feature>
<dbReference type="EMBL" id="JAMDMX010000039">
    <property type="protein sequence ID" value="MCY9693703.1"/>
    <property type="molecule type" value="Genomic_DNA"/>
</dbReference>
<dbReference type="RefSeq" id="WP_029196722.1">
    <property type="nucleotide sequence ID" value="NZ_JAMDMW010000081.1"/>
</dbReference>
<organism evidence="2 3">
    <name type="scientific">Paenibacillus alginolyticus</name>
    <dbReference type="NCBI Taxonomy" id="59839"/>
    <lineage>
        <taxon>Bacteria</taxon>
        <taxon>Bacillati</taxon>
        <taxon>Bacillota</taxon>
        <taxon>Bacilli</taxon>
        <taxon>Bacillales</taxon>
        <taxon>Paenibacillaceae</taxon>
        <taxon>Paenibacillus</taxon>
    </lineage>
</organism>
<dbReference type="Proteomes" id="UP001527099">
    <property type="component" value="Unassembled WGS sequence"/>
</dbReference>
<accession>A0ABT4GBY2</accession>
<dbReference type="InterPro" id="IPR008844">
    <property type="entry name" value="Spore_GerAC-like"/>
</dbReference>
<evidence type="ECO:0000259" key="1">
    <source>
        <dbReference type="Pfam" id="PF05504"/>
    </source>
</evidence>